<dbReference type="InterPro" id="IPR021335">
    <property type="entry name" value="DUF2948"/>
</dbReference>
<evidence type="ECO:0008006" key="3">
    <source>
        <dbReference type="Google" id="ProtNLM"/>
    </source>
</evidence>
<dbReference type="Proteomes" id="UP000033632">
    <property type="component" value="Unassembled WGS sequence"/>
</dbReference>
<dbReference type="RefSeq" id="WP_046109703.1">
    <property type="nucleotide sequence ID" value="NZ_JZEX01000134.1"/>
</dbReference>
<organism evidence="1 2">
    <name type="scientific">Devosia geojensis</name>
    <dbReference type="NCBI Taxonomy" id="443610"/>
    <lineage>
        <taxon>Bacteria</taxon>
        <taxon>Pseudomonadati</taxon>
        <taxon>Pseudomonadota</taxon>
        <taxon>Alphaproteobacteria</taxon>
        <taxon>Hyphomicrobiales</taxon>
        <taxon>Devosiaceae</taxon>
        <taxon>Devosia</taxon>
    </lineage>
</organism>
<name>A0A0F5FPF8_9HYPH</name>
<evidence type="ECO:0000313" key="2">
    <source>
        <dbReference type="Proteomes" id="UP000033632"/>
    </source>
</evidence>
<dbReference type="AlphaFoldDB" id="A0A0F5FPF8"/>
<proteinExistence type="predicted"/>
<dbReference type="PATRIC" id="fig|443610.3.peg.1545"/>
<evidence type="ECO:0000313" key="1">
    <source>
        <dbReference type="EMBL" id="KKB10779.1"/>
    </source>
</evidence>
<gene>
    <name evidence="1" type="ORF">VE25_16255</name>
</gene>
<dbReference type="STRING" id="443610.VE25_16255"/>
<reference evidence="1 2" key="1">
    <citation type="submission" date="2015-03" db="EMBL/GenBank/DDBJ databases">
        <authorList>
            <person name="Hassan Y.I."/>
            <person name="Lepp D."/>
            <person name="Li X.-Z."/>
            <person name="Zhou T."/>
        </authorList>
    </citation>
    <scope>NUCLEOTIDE SEQUENCE [LARGE SCALE GENOMIC DNA]</scope>
    <source>
        <strain evidence="1 2">BD-c194</strain>
    </source>
</reference>
<protein>
    <recommendedName>
        <fullName evidence="3">DUF2948 family protein</fullName>
    </recommendedName>
</protein>
<comment type="caution">
    <text evidence="1">The sequence shown here is derived from an EMBL/GenBank/DDBJ whole genome shotgun (WGS) entry which is preliminary data.</text>
</comment>
<keyword evidence="2" id="KW-1185">Reference proteome</keyword>
<dbReference type="EMBL" id="JZEX01000134">
    <property type="protein sequence ID" value="KKB10779.1"/>
    <property type="molecule type" value="Genomic_DNA"/>
</dbReference>
<sequence length="143" mass="15551">MTDLKLIALDDEDLQVISAHVQDAVVRVGDMGFARSDRRFALLMNRFDWESDKPRAKGLRKRAALHFDSVQAVKSTGFDTNAHDGVLELLAITFMPTDGPAGIVELSFAGGGAVRLSVECLEARFADLGAAWAAKQKPQHALD</sequence>
<dbReference type="Pfam" id="PF11164">
    <property type="entry name" value="DUF2948"/>
    <property type="match status" value="1"/>
</dbReference>
<dbReference type="OrthoDB" id="9806367at2"/>
<accession>A0A0F5FPF8</accession>